<dbReference type="InterPro" id="IPR002513">
    <property type="entry name" value="Tn3_Tnp_DDE_dom"/>
</dbReference>
<evidence type="ECO:0000313" key="3">
    <source>
        <dbReference type="EMBL" id="VCW39073.1"/>
    </source>
</evidence>
<dbReference type="Pfam" id="PF01526">
    <property type="entry name" value="DDE_Tnp_Tn3"/>
    <property type="match status" value="1"/>
</dbReference>
<evidence type="ECO:0000313" key="4">
    <source>
        <dbReference type="Proteomes" id="UP000269921"/>
    </source>
</evidence>
<evidence type="ECO:0000259" key="2">
    <source>
        <dbReference type="Pfam" id="PF01526"/>
    </source>
</evidence>
<reference evidence="3 4" key="1">
    <citation type="submission" date="2018-10" db="EMBL/GenBank/DDBJ databases">
        <authorList>
            <person name="Noll B N."/>
        </authorList>
    </citation>
    <scope>NUCLEOTIDE SEQUENCE [LARGE SCALE GENOMIC DNA]</scope>
    <source>
        <strain evidence="3">Kpneu006</strain>
    </source>
</reference>
<feature type="region of interest" description="Disordered" evidence="1">
    <location>
        <begin position="220"/>
        <end position="239"/>
    </location>
</feature>
<sequence length="239" mass="26878">MTDTAGASELVFGLFWLLGYQFSPRLADAGASVFWRMDHDADYGVLNDIARGQSDPRKIVLQWDEMIRTAGSLKLGKVQVSVLVRSLLKSERPSGLTQAIIEVGRINKTLYLLNYIDDEDYRRRILTQLNRGESRHAVARAICHGQKGEIRKRYTDGQEDQLGTLGLVTNAVVLWNTIYMQAADHLRAQGETNDEDIARLSPLPRTYQYARPLFLHAGRTGDQRTSETIKEASEAENVA</sequence>
<proteinExistence type="predicted"/>
<evidence type="ECO:0000256" key="1">
    <source>
        <dbReference type="SAM" id="MobiDB-lite"/>
    </source>
</evidence>
<dbReference type="AlphaFoldDB" id="A0ABD7UPS4"/>
<dbReference type="Proteomes" id="UP000269921">
    <property type="component" value="Unassembled WGS sequence"/>
</dbReference>
<organism evidence="3 4">
    <name type="scientific">Klebsiella pneumoniae</name>
    <dbReference type="NCBI Taxonomy" id="573"/>
    <lineage>
        <taxon>Bacteria</taxon>
        <taxon>Pseudomonadati</taxon>
        <taxon>Pseudomonadota</taxon>
        <taxon>Gammaproteobacteria</taxon>
        <taxon>Enterobacterales</taxon>
        <taxon>Enterobacteriaceae</taxon>
        <taxon>Klebsiella/Raoultella group</taxon>
        <taxon>Klebsiella</taxon>
        <taxon>Klebsiella pneumoniae complex</taxon>
    </lineage>
</organism>
<feature type="domain" description="Tn3 transposase DDE" evidence="2">
    <location>
        <begin position="1"/>
        <end position="203"/>
    </location>
</feature>
<gene>
    <name evidence="3" type="ORF">BANRA_05085</name>
</gene>
<comment type="caution">
    <text evidence="3">The sequence shown here is derived from an EMBL/GenBank/DDBJ whole genome shotgun (WGS) entry which is preliminary data.</text>
</comment>
<accession>A0ABD7UPS4</accession>
<name>A0ABD7UPS4_KLEPN</name>
<dbReference type="EMBL" id="UWVH01000002">
    <property type="protein sequence ID" value="VCW39073.1"/>
    <property type="molecule type" value="Genomic_DNA"/>
</dbReference>
<protein>
    <submittedName>
        <fullName evidence="3">Transposase (Identified by ISEscan HMM)</fullName>
    </submittedName>
</protein>
<feature type="compositionally biased region" description="Basic and acidic residues" evidence="1">
    <location>
        <begin position="220"/>
        <end position="233"/>
    </location>
</feature>